<dbReference type="Proteomes" id="UP000663873">
    <property type="component" value="Unassembled WGS sequence"/>
</dbReference>
<dbReference type="GO" id="GO:0033192">
    <property type="term" value="F:calmodulin-dependent protein phosphatase activity"/>
    <property type="evidence" value="ECO:0007669"/>
    <property type="project" value="InterPro"/>
</dbReference>
<dbReference type="AlphaFoldDB" id="A0A821FQU2"/>
<dbReference type="PRINTS" id="PR00114">
    <property type="entry name" value="STPHPHTASE"/>
</dbReference>
<gene>
    <name evidence="3" type="ORF">UJA718_LOCUS33883</name>
</gene>
<sequence>MKKYPHQNQPIKKFTHASSAKMHRKVYSSADRVMDSVPYPPTHRLTIKDIFGTSEKPNLSLLLRHLEAEGRLELDAALTIMIRARELTAREPNLIEIGTPVTIVGDIHGQFFDMLKMFEKGGDVASNRYLFLGDYVDRGQFSVEVVLYLWAIKISYPDTFFLLRGNHECRNLTVYFT</sequence>
<dbReference type="Gene3D" id="3.60.21.10">
    <property type="match status" value="1"/>
</dbReference>
<dbReference type="SUPFAM" id="SSF56300">
    <property type="entry name" value="Metallo-dependent phosphatases"/>
    <property type="match status" value="1"/>
</dbReference>
<dbReference type="PANTHER" id="PTHR45673">
    <property type="entry name" value="SERINE/THREONINE-PROTEIN PHOSPHATASE 2B CATALYTIC SUBUNIT 1-RELATED"/>
    <property type="match status" value="1"/>
</dbReference>
<accession>A0A821FQU2</accession>
<evidence type="ECO:0000259" key="2">
    <source>
        <dbReference type="PROSITE" id="PS00125"/>
    </source>
</evidence>
<name>A0A821FQU2_9BILA</name>
<dbReference type="EMBL" id="CAJOBP010030200">
    <property type="protein sequence ID" value="CAF4654149.1"/>
    <property type="molecule type" value="Genomic_DNA"/>
</dbReference>
<proteinExistence type="inferred from homology"/>
<keyword evidence="1" id="KW-0378">Hydrolase</keyword>
<dbReference type="PROSITE" id="PS00125">
    <property type="entry name" value="SER_THR_PHOSPHATASE"/>
    <property type="match status" value="1"/>
</dbReference>
<dbReference type="GO" id="GO:0097720">
    <property type="term" value="P:calcineurin-mediated signaling"/>
    <property type="evidence" value="ECO:0007669"/>
    <property type="project" value="InterPro"/>
</dbReference>
<dbReference type="InterPro" id="IPR004843">
    <property type="entry name" value="Calcineurin-like_PHP"/>
</dbReference>
<evidence type="ECO:0000256" key="1">
    <source>
        <dbReference type="RuleBase" id="RU004273"/>
    </source>
</evidence>
<evidence type="ECO:0000313" key="4">
    <source>
        <dbReference type="Proteomes" id="UP000663873"/>
    </source>
</evidence>
<feature type="domain" description="Serine/threonine specific protein phosphatases" evidence="2">
    <location>
        <begin position="163"/>
        <end position="168"/>
    </location>
</feature>
<evidence type="ECO:0000313" key="3">
    <source>
        <dbReference type="EMBL" id="CAF4654149.1"/>
    </source>
</evidence>
<keyword evidence="4" id="KW-1185">Reference proteome</keyword>
<dbReference type="Pfam" id="PF00149">
    <property type="entry name" value="Metallophos"/>
    <property type="match status" value="1"/>
</dbReference>
<organism evidence="3 4">
    <name type="scientific">Rotaria socialis</name>
    <dbReference type="NCBI Taxonomy" id="392032"/>
    <lineage>
        <taxon>Eukaryota</taxon>
        <taxon>Metazoa</taxon>
        <taxon>Spiralia</taxon>
        <taxon>Gnathifera</taxon>
        <taxon>Rotifera</taxon>
        <taxon>Eurotatoria</taxon>
        <taxon>Bdelloidea</taxon>
        <taxon>Philodinida</taxon>
        <taxon>Philodinidae</taxon>
        <taxon>Rotaria</taxon>
    </lineage>
</organism>
<comment type="similarity">
    <text evidence="1">Belongs to the PPP phosphatase family.</text>
</comment>
<dbReference type="InterPro" id="IPR043360">
    <property type="entry name" value="PP2B"/>
</dbReference>
<reference evidence="3" key="1">
    <citation type="submission" date="2021-02" db="EMBL/GenBank/DDBJ databases">
        <authorList>
            <person name="Nowell W R."/>
        </authorList>
    </citation>
    <scope>NUCLEOTIDE SEQUENCE</scope>
</reference>
<dbReference type="InterPro" id="IPR029052">
    <property type="entry name" value="Metallo-depent_PP-like"/>
</dbReference>
<comment type="caution">
    <text evidence="3">The sequence shown here is derived from an EMBL/GenBank/DDBJ whole genome shotgun (WGS) entry which is preliminary data.</text>
</comment>
<dbReference type="InterPro" id="IPR006186">
    <property type="entry name" value="Ser/Thr-sp_prot-phosphatase"/>
</dbReference>
<dbReference type="EC" id="3.1.3.16" evidence="1"/>
<dbReference type="SMART" id="SM00156">
    <property type="entry name" value="PP2Ac"/>
    <property type="match status" value="1"/>
</dbReference>
<protein>
    <recommendedName>
        <fullName evidence="1">Serine/threonine-protein phosphatase</fullName>
        <ecNumber evidence="1">3.1.3.16</ecNumber>
    </recommendedName>
</protein>
<comment type="catalytic activity">
    <reaction evidence="1">
        <text>O-phospho-L-threonyl-[protein] + H2O = L-threonyl-[protein] + phosphate</text>
        <dbReference type="Rhea" id="RHEA:47004"/>
        <dbReference type="Rhea" id="RHEA-COMP:11060"/>
        <dbReference type="Rhea" id="RHEA-COMP:11605"/>
        <dbReference type="ChEBI" id="CHEBI:15377"/>
        <dbReference type="ChEBI" id="CHEBI:30013"/>
        <dbReference type="ChEBI" id="CHEBI:43474"/>
        <dbReference type="ChEBI" id="CHEBI:61977"/>
        <dbReference type="EC" id="3.1.3.16"/>
    </reaction>
</comment>